<comment type="caution">
    <text evidence="1">The sequence shown here is derived from an EMBL/GenBank/DDBJ whole genome shotgun (WGS) entry which is preliminary data.</text>
</comment>
<reference evidence="1" key="1">
    <citation type="submission" date="2019-09" db="EMBL/GenBank/DDBJ databases">
        <title>Characterisation of the sponge microbiome using genome-centric metagenomics.</title>
        <authorList>
            <person name="Engelberts J.P."/>
            <person name="Robbins S.J."/>
            <person name="De Goeij J.M."/>
            <person name="Aranda M."/>
            <person name="Bell S.C."/>
            <person name="Webster N.S."/>
        </authorList>
    </citation>
    <scope>NUCLEOTIDE SEQUENCE</scope>
    <source>
        <strain evidence="1">SB0662_bin_9</strain>
    </source>
</reference>
<protein>
    <submittedName>
        <fullName evidence="1">Uncharacterized protein</fullName>
    </submittedName>
</protein>
<dbReference type="AlphaFoldDB" id="A0A6B1DSX1"/>
<name>A0A6B1DSX1_9CHLR</name>
<proteinExistence type="predicted"/>
<organism evidence="1">
    <name type="scientific">Caldilineaceae bacterium SB0662_bin_9</name>
    <dbReference type="NCBI Taxonomy" id="2605258"/>
    <lineage>
        <taxon>Bacteria</taxon>
        <taxon>Bacillati</taxon>
        <taxon>Chloroflexota</taxon>
        <taxon>Caldilineae</taxon>
        <taxon>Caldilineales</taxon>
        <taxon>Caldilineaceae</taxon>
    </lineage>
</organism>
<evidence type="ECO:0000313" key="1">
    <source>
        <dbReference type="EMBL" id="MYD90799.1"/>
    </source>
</evidence>
<dbReference type="EMBL" id="VXPY01000077">
    <property type="protein sequence ID" value="MYD90799.1"/>
    <property type="molecule type" value="Genomic_DNA"/>
</dbReference>
<gene>
    <name evidence="1" type="ORF">F4Y08_10765</name>
</gene>
<sequence length="92" mass="9872">MSTNNRNTGAQQSMADNTASVAVRSDVAAWRELAELMLAGHSPLAFAAGHLILALQPLMKVLGMSVPRSRILQLMGLPPMTHPPEQTRPDDA</sequence>
<accession>A0A6B1DSX1</accession>